<sequence length="54" mass="6026">MSSYDSKMRSAEAVRCAGASSPEDSSENKARRFRLKHSCSNLTLTNCQNDTARR</sequence>
<protein>
    <submittedName>
        <fullName evidence="2">Uncharacterized protein</fullName>
    </submittedName>
</protein>
<dbReference type="VEuPathDB" id="VectorBase:AQUA014579"/>
<evidence type="ECO:0000313" key="2">
    <source>
        <dbReference type="EnsemblMetazoa" id="AQUA014579-PA"/>
    </source>
</evidence>
<organism evidence="2 3">
    <name type="scientific">Anopheles quadriannulatus</name>
    <name type="common">Mosquito</name>
    <dbReference type="NCBI Taxonomy" id="34691"/>
    <lineage>
        <taxon>Eukaryota</taxon>
        <taxon>Metazoa</taxon>
        <taxon>Ecdysozoa</taxon>
        <taxon>Arthropoda</taxon>
        <taxon>Hexapoda</taxon>
        <taxon>Insecta</taxon>
        <taxon>Pterygota</taxon>
        <taxon>Neoptera</taxon>
        <taxon>Endopterygota</taxon>
        <taxon>Diptera</taxon>
        <taxon>Nematocera</taxon>
        <taxon>Culicoidea</taxon>
        <taxon>Culicidae</taxon>
        <taxon>Anophelinae</taxon>
        <taxon>Anopheles</taxon>
    </lineage>
</organism>
<accession>A0A182XRW0</accession>
<keyword evidence="3" id="KW-1185">Reference proteome</keyword>
<dbReference type="Proteomes" id="UP000076407">
    <property type="component" value="Unassembled WGS sequence"/>
</dbReference>
<feature type="region of interest" description="Disordered" evidence="1">
    <location>
        <begin position="1"/>
        <end position="31"/>
    </location>
</feature>
<name>A0A182XRW0_ANOQN</name>
<evidence type="ECO:0000256" key="1">
    <source>
        <dbReference type="SAM" id="MobiDB-lite"/>
    </source>
</evidence>
<feature type="compositionally biased region" description="Basic and acidic residues" evidence="1">
    <location>
        <begin position="1"/>
        <end position="12"/>
    </location>
</feature>
<dbReference type="AlphaFoldDB" id="A0A182XRW0"/>
<evidence type="ECO:0000313" key="3">
    <source>
        <dbReference type="Proteomes" id="UP000076407"/>
    </source>
</evidence>
<proteinExistence type="predicted"/>
<dbReference type="EnsemblMetazoa" id="AQUA014579-RA">
    <property type="protein sequence ID" value="AQUA014579-PA"/>
    <property type="gene ID" value="AQUA014579"/>
</dbReference>
<reference evidence="2" key="1">
    <citation type="submission" date="2020-05" db="UniProtKB">
        <authorList>
            <consortium name="EnsemblMetazoa"/>
        </authorList>
    </citation>
    <scope>IDENTIFICATION</scope>
    <source>
        <strain evidence="2">SANGQUA</strain>
    </source>
</reference>